<comment type="caution">
    <text evidence="3">The sequence shown here is derived from an EMBL/GenBank/DDBJ whole genome shotgun (WGS) entry which is preliminary data.</text>
</comment>
<feature type="domain" description="Transposase IS701-like DDE" evidence="2">
    <location>
        <begin position="5"/>
        <end position="109"/>
    </location>
</feature>
<reference evidence="3" key="1">
    <citation type="submission" date="2023-05" db="EMBL/GenBank/DDBJ databases">
        <title>Streptantibioticus silvisoli sp. nov., acidotolerant actinomycetes 1 from pine litter.</title>
        <authorList>
            <person name="Swiecimska M."/>
            <person name="Golinska P."/>
            <person name="Sangal V."/>
            <person name="Wachnowicz B."/>
            <person name="Goodfellow M."/>
        </authorList>
    </citation>
    <scope>NUCLEOTIDE SEQUENCE</scope>
    <source>
        <strain evidence="3">SL13</strain>
    </source>
</reference>
<dbReference type="AlphaFoldDB" id="A0AA90GW14"/>
<accession>A0AA90GW14</accession>
<dbReference type="InterPro" id="IPR038721">
    <property type="entry name" value="IS701-like_DDE_dom"/>
</dbReference>
<evidence type="ECO:0000313" key="3">
    <source>
        <dbReference type="EMBL" id="MDI5969138.1"/>
    </source>
</evidence>
<dbReference type="Pfam" id="PF13546">
    <property type="entry name" value="DDE_5"/>
    <property type="match status" value="1"/>
</dbReference>
<evidence type="ECO:0000256" key="1">
    <source>
        <dbReference type="SAM" id="MobiDB-lite"/>
    </source>
</evidence>
<protein>
    <recommendedName>
        <fullName evidence="2">Transposase IS701-like DDE domain-containing protein</fullName>
    </recommendedName>
</protein>
<dbReference type="EMBL" id="JABXJJ020000008">
    <property type="protein sequence ID" value="MDI5969138.1"/>
    <property type="molecule type" value="Genomic_DNA"/>
</dbReference>
<feature type="region of interest" description="Disordered" evidence="1">
    <location>
        <begin position="68"/>
        <end position="146"/>
    </location>
</feature>
<proteinExistence type="predicted"/>
<name>A0AA90GW14_9ACTN</name>
<gene>
    <name evidence="3" type="ORF">POF50_007225</name>
</gene>
<evidence type="ECO:0000259" key="2">
    <source>
        <dbReference type="Pfam" id="PF13546"/>
    </source>
</evidence>
<sequence length="207" mass="22855">MWSGPADDATAVTAAQLRDVVERPSSAGQRQPGEPDTVIVTDAGYDVTRPARVLWDLPVESIGRIRGDRVTRLSKPPRVHDPKGGRPPKHGPQFRFANPEPRPDPAVITHTATANHGQGRHTGMGPDPPMADPPGRTAGPRRRTSPDRRTLIRLEVEHLSKDREAPAVRLRSSRTGAGDADVDRARQAFLRRFDLEHAFRLFQQFLG</sequence>
<organism evidence="3">
    <name type="scientific">Streptantibioticus silvisoli</name>
    <dbReference type="NCBI Taxonomy" id="2705255"/>
    <lineage>
        <taxon>Bacteria</taxon>
        <taxon>Bacillati</taxon>
        <taxon>Actinomycetota</taxon>
        <taxon>Actinomycetes</taxon>
        <taxon>Kitasatosporales</taxon>
        <taxon>Streptomycetaceae</taxon>
        <taxon>Streptantibioticus</taxon>
    </lineage>
</organism>